<dbReference type="OrthoDB" id="8370557at2"/>
<gene>
    <name evidence="1" type="ORF">D1781_12315</name>
</gene>
<dbReference type="Proteomes" id="UP000265742">
    <property type="component" value="Unassembled WGS sequence"/>
</dbReference>
<evidence type="ECO:0000313" key="1">
    <source>
        <dbReference type="EMBL" id="RIX28240.1"/>
    </source>
</evidence>
<sequence length="134" mass="14281">MTRYGIDALVAVRLAEAGRGAPDGDQLVAPAAMRSDALRILYDEVRTGRREERDALELLRTIAGTPMRVLGDKVSLRTAWRIAADLGLDDPVPATYLAVTRLQADALVALEPGLLRLAEGVVPLAPASALLPQS</sequence>
<organism evidence="1 2">
    <name type="scientific">Amnibacterium setariae</name>
    <dbReference type="NCBI Taxonomy" id="2306585"/>
    <lineage>
        <taxon>Bacteria</taxon>
        <taxon>Bacillati</taxon>
        <taxon>Actinomycetota</taxon>
        <taxon>Actinomycetes</taxon>
        <taxon>Micrococcales</taxon>
        <taxon>Microbacteriaceae</taxon>
        <taxon>Amnibacterium</taxon>
    </lineage>
</organism>
<dbReference type="AlphaFoldDB" id="A0A3A1TWS8"/>
<dbReference type="RefSeq" id="WP_119482551.1">
    <property type="nucleotide sequence ID" value="NZ_QXTG01000002.1"/>
</dbReference>
<dbReference type="EMBL" id="QXTG01000002">
    <property type="protein sequence ID" value="RIX28240.1"/>
    <property type="molecule type" value="Genomic_DNA"/>
</dbReference>
<proteinExistence type="predicted"/>
<evidence type="ECO:0008006" key="3">
    <source>
        <dbReference type="Google" id="ProtNLM"/>
    </source>
</evidence>
<protein>
    <recommendedName>
        <fullName evidence="3">Type II toxin-antitoxin system VapC family toxin</fullName>
    </recommendedName>
</protein>
<name>A0A3A1TWS8_9MICO</name>
<keyword evidence="2" id="KW-1185">Reference proteome</keyword>
<evidence type="ECO:0000313" key="2">
    <source>
        <dbReference type="Proteomes" id="UP000265742"/>
    </source>
</evidence>
<comment type="caution">
    <text evidence="1">The sequence shown here is derived from an EMBL/GenBank/DDBJ whole genome shotgun (WGS) entry which is preliminary data.</text>
</comment>
<accession>A0A3A1TWS8</accession>
<reference evidence="2" key="1">
    <citation type="submission" date="2018-09" db="EMBL/GenBank/DDBJ databases">
        <authorList>
            <person name="Kim I."/>
        </authorList>
    </citation>
    <scope>NUCLEOTIDE SEQUENCE [LARGE SCALE GENOMIC DNA]</scope>
    <source>
        <strain evidence="2">DD4a</strain>
    </source>
</reference>